<dbReference type="EMBL" id="FUEG01000004">
    <property type="protein sequence ID" value="SJL03537.1"/>
    <property type="molecule type" value="Genomic_DNA"/>
</dbReference>
<organism evidence="3 4">
    <name type="scientific">Armillaria ostoyae</name>
    <name type="common">Armillaria root rot fungus</name>
    <dbReference type="NCBI Taxonomy" id="47428"/>
    <lineage>
        <taxon>Eukaryota</taxon>
        <taxon>Fungi</taxon>
        <taxon>Dikarya</taxon>
        <taxon>Basidiomycota</taxon>
        <taxon>Agaricomycotina</taxon>
        <taxon>Agaricomycetes</taxon>
        <taxon>Agaricomycetidae</taxon>
        <taxon>Agaricales</taxon>
        <taxon>Marasmiineae</taxon>
        <taxon>Physalacriaceae</taxon>
        <taxon>Armillaria</taxon>
    </lineage>
</organism>
<dbReference type="Gene3D" id="3.40.1640.10">
    <property type="entry name" value="PSTPO5379-like"/>
    <property type="match status" value="1"/>
</dbReference>
<dbReference type="STRING" id="47428.A0A284R4A4"/>
<proteinExistence type="inferred from homology"/>
<gene>
    <name evidence="3" type="ORF">ARMOST_06893</name>
</gene>
<dbReference type="InterPro" id="IPR038021">
    <property type="entry name" value="Putative_hydro-lyase"/>
</dbReference>
<reference evidence="4" key="1">
    <citation type="journal article" date="2017" name="Nat. Ecol. Evol.">
        <title>Genome expansion and lineage-specific genetic innovations in the forest pathogenic fungi Armillaria.</title>
        <authorList>
            <person name="Sipos G."/>
            <person name="Prasanna A.N."/>
            <person name="Walter M.C."/>
            <person name="O'Connor E."/>
            <person name="Balint B."/>
            <person name="Krizsan K."/>
            <person name="Kiss B."/>
            <person name="Hess J."/>
            <person name="Varga T."/>
            <person name="Slot J."/>
            <person name="Riley R."/>
            <person name="Boka B."/>
            <person name="Rigling D."/>
            <person name="Barry K."/>
            <person name="Lee J."/>
            <person name="Mihaltcheva S."/>
            <person name="LaButti K."/>
            <person name="Lipzen A."/>
            <person name="Waldron R."/>
            <person name="Moloney N.M."/>
            <person name="Sperisen C."/>
            <person name="Kredics L."/>
            <person name="Vagvoelgyi C."/>
            <person name="Patrignani A."/>
            <person name="Fitzpatrick D."/>
            <person name="Nagy I."/>
            <person name="Doyle S."/>
            <person name="Anderson J.B."/>
            <person name="Grigoriev I.V."/>
            <person name="Gueldener U."/>
            <person name="Muensterkoetter M."/>
            <person name="Nagy L.G."/>
        </authorList>
    </citation>
    <scope>NUCLEOTIDE SEQUENCE [LARGE SCALE GENOMIC DNA]</scope>
    <source>
        <strain evidence="4">C18/9</strain>
    </source>
</reference>
<dbReference type="Proteomes" id="UP000219338">
    <property type="component" value="Unassembled WGS sequence"/>
</dbReference>
<accession>A0A284R4A4</accession>
<evidence type="ECO:0000313" key="3">
    <source>
        <dbReference type="EMBL" id="SJL03537.1"/>
    </source>
</evidence>
<keyword evidence="4" id="KW-1185">Reference proteome</keyword>
<dbReference type="FunFam" id="3.30.2040.10:FF:000001">
    <property type="entry name" value="D-glutamate cyclase, mitochondrial"/>
    <property type="match status" value="1"/>
</dbReference>
<dbReference type="Gene3D" id="3.30.2040.10">
    <property type="entry name" value="PSTPO5379-like domain"/>
    <property type="match status" value="1"/>
</dbReference>
<name>A0A284R4A4_ARMOS</name>
<dbReference type="PANTHER" id="PTHR32022:SF10">
    <property type="entry name" value="D-GLUTAMATE CYCLASE, MITOCHONDRIAL"/>
    <property type="match status" value="1"/>
</dbReference>
<dbReference type="GO" id="GO:0006536">
    <property type="term" value="P:glutamate metabolic process"/>
    <property type="evidence" value="ECO:0007669"/>
    <property type="project" value="TreeGrafter"/>
</dbReference>
<dbReference type="GO" id="GO:0047820">
    <property type="term" value="F:D-glutamate cyclase activity"/>
    <property type="evidence" value="ECO:0007669"/>
    <property type="project" value="TreeGrafter"/>
</dbReference>
<dbReference type="SUPFAM" id="SSF160920">
    <property type="entry name" value="PSTPO5379-like"/>
    <property type="match status" value="1"/>
</dbReference>
<dbReference type="OMA" id="NVPMYKT"/>
<dbReference type="OrthoDB" id="10262538at2759"/>
<keyword evidence="2" id="KW-0456">Lyase</keyword>
<comment type="similarity">
    <text evidence="1">Belongs to the D-glutamate cyclase family.</text>
</comment>
<evidence type="ECO:0000313" key="4">
    <source>
        <dbReference type="Proteomes" id="UP000219338"/>
    </source>
</evidence>
<dbReference type="AlphaFoldDB" id="A0A284R4A4"/>
<protein>
    <submittedName>
        <fullName evidence="3">Related to UPF0317 protein BamMC406_3459</fullName>
    </submittedName>
</protein>
<sequence length="276" mass="29892">MSAEVASTVTLTPSDIRSLCRADVFKEASTAGTCAGHVQANVIILPQKYADDFRWLCLRNPVSCPLLGETKPGDSRVPEHLASNSDIRTDCPLYNIYRDGVFVESKPSLEDYWQPDSIAFFIGCSYSFEAALTASKLAPRHTELGRNVPMYRTNVPLMAAGAFSGHMVVSMRPYPISQVPKVRDITRPYFLAHGEPVAYGPDGAKALGLSDFDGSNPDFGDPTEIREGEIAVYWGCGVTPQVAVMDSGIEGIVMGHAPGQMLVLDMVNEAVCKGKL</sequence>
<dbReference type="Pfam" id="PF07286">
    <property type="entry name" value="D-Glu_cyclase"/>
    <property type="match status" value="1"/>
</dbReference>
<dbReference type="InterPro" id="IPR009906">
    <property type="entry name" value="D-Glu_cyclase"/>
</dbReference>
<dbReference type="PANTHER" id="PTHR32022">
    <property type="entry name" value="D-GLUTAMATE CYCLASE, MITOCHONDRIAL"/>
    <property type="match status" value="1"/>
</dbReference>
<evidence type="ECO:0000256" key="1">
    <source>
        <dbReference type="ARBA" id="ARBA00007896"/>
    </source>
</evidence>
<evidence type="ECO:0000256" key="2">
    <source>
        <dbReference type="ARBA" id="ARBA00023239"/>
    </source>
</evidence>